<proteinExistence type="predicted"/>
<dbReference type="GO" id="GO:0030246">
    <property type="term" value="F:carbohydrate binding"/>
    <property type="evidence" value="ECO:0007669"/>
    <property type="project" value="InterPro"/>
</dbReference>
<dbReference type="RefSeq" id="WP_177320145.1">
    <property type="nucleotide sequence ID" value="NZ_BOMT01000023.1"/>
</dbReference>
<keyword evidence="3" id="KW-1185">Reference proteome</keyword>
<dbReference type="PROSITE" id="PS51318">
    <property type="entry name" value="TAT"/>
    <property type="match status" value="1"/>
</dbReference>
<keyword evidence="2" id="KW-0121">Carboxypeptidase</keyword>
<dbReference type="Pfam" id="PF13620">
    <property type="entry name" value="CarboxypepD_reg"/>
    <property type="match status" value="2"/>
</dbReference>
<dbReference type="AlphaFoldDB" id="A0A1I2MCQ1"/>
<keyword evidence="1" id="KW-0732">Signal</keyword>
<dbReference type="SUPFAM" id="SSF49464">
    <property type="entry name" value="Carboxypeptidase regulatory domain-like"/>
    <property type="match status" value="1"/>
</dbReference>
<gene>
    <name evidence="2" type="ORF">SAMN05421541_12846</name>
</gene>
<feature type="signal peptide" evidence="1">
    <location>
        <begin position="1"/>
        <end position="32"/>
    </location>
</feature>
<dbReference type="Gene3D" id="2.60.40.1120">
    <property type="entry name" value="Carboxypeptidase-like, regulatory domain"/>
    <property type="match status" value="2"/>
</dbReference>
<evidence type="ECO:0000256" key="1">
    <source>
        <dbReference type="SAM" id="SignalP"/>
    </source>
</evidence>
<dbReference type="GO" id="GO:0004180">
    <property type="term" value="F:carboxypeptidase activity"/>
    <property type="evidence" value="ECO:0007669"/>
    <property type="project" value="UniProtKB-KW"/>
</dbReference>
<keyword evidence="2" id="KW-0645">Protease</keyword>
<keyword evidence="2" id="KW-0378">Hydrolase</keyword>
<dbReference type="Proteomes" id="UP000199645">
    <property type="component" value="Unassembled WGS sequence"/>
</dbReference>
<evidence type="ECO:0000313" key="3">
    <source>
        <dbReference type="Proteomes" id="UP000199645"/>
    </source>
</evidence>
<dbReference type="SUPFAM" id="SSF49452">
    <property type="entry name" value="Starch-binding domain-like"/>
    <property type="match status" value="1"/>
</dbReference>
<dbReference type="InterPro" id="IPR008969">
    <property type="entry name" value="CarboxyPept-like_regulatory"/>
</dbReference>
<dbReference type="STRING" id="35752.SAMN05421541_12846"/>
<reference evidence="2 3" key="1">
    <citation type="submission" date="2016-10" db="EMBL/GenBank/DDBJ databases">
        <authorList>
            <person name="de Groot N.N."/>
        </authorList>
    </citation>
    <scope>NUCLEOTIDE SEQUENCE [LARGE SCALE GENOMIC DNA]</scope>
    <source>
        <strain evidence="2 3">DSM 43019</strain>
    </source>
</reference>
<evidence type="ECO:0000313" key="2">
    <source>
        <dbReference type="EMBL" id="SFF89264.1"/>
    </source>
</evidence>
<name>A0A1I2MCQ1_9ACTN</name>
<accession>A0A1I2MCQ1</accession>
<organism evidence="2 3">
    <name type="scientific">Actinoplanes philippinensis</name>
    <dbReference type="NCBI Taxonomy" id="35752"/>
    <lineage>
        <taxon>Bacteria</taxon>
        <taxon>Bacillati</taxon>
        <taxon>Actinomycetota</taxon>
        <taxon>Actinomycetes</taxon>
        <taxon>Micromonosporales</taxon>
        <taxon>Micromonosporaceae</taxon>
        <taxon>Actinoplanes</taxon>
    </lineage>
</organism>
<dbReference type="InterPro" id="IPR006311">
    <property type="entry name" value="TAT_signal"/>
</dbReference>
<dbReference type="InterPro" id="IPR013784">
    <property type="entry name" value="Carb-bd-like_fold"/>
</dbReference>
<sequence length="322" mass="33438">MHVTPVRRRQVLVAALTGIAIASTGAAGPAFAAEATGSITGQVRDTRGAVVANAYIAVHLDPNSGAVQERQADERGRFSITDLKPGSYKISIGQSGWSEWAPGRITDAAQAPAFPVRANRATVVNSTVTAAGILAGKLLNPDGTPNANAAVNITNVDTSSGSAGLTAADGTFRIKVQPNATFTVSYSVGSLSQYVPHTFDPAQATRFFVPSGRTVQVSDQAVALSGIAGRLTDAAGAPVSGAYVTFTNVDTAGPSQTDTAADGTFDFSNLLEPGRYKVEFTVGGRSQYSYQKSDWESADIITIVSGRTATVNEQLLWVPTAR</sequence>
<protein>
    <submittedName>
        <fullName evidence="2">Carboxypeptidase regulatory-like domain-containing protein</fullName>
    </submittedName>
</protein>
<feature type="chain" id="PRO_5011612387" evidence="1">
    <location>
        <begin position="33"/>
        <end position="322"/>
    </location>
</feature>
<dbReference type="EMBL" id="FONV01000028">
    <property type="protein sequence ID" value="SFF89264.1"/>
    <property type="molecule type" value="Genomic_DNA"/>
</dbReference>